<feature type="compositionally biased region" description="Polar residues" evidence="1">
    <location>
        <begin position="17"/>
        <end position="55"/>
    </location>
</feature>
<dbReference type="Pfam" id="PF20153">
    <property type="entry name" value="DUF6535"/>
    <property type="match status" value="1"/>
</dbReference>
<dbReference type="EMBL" id="ML143529">
    <property type="protein sequence ID" value="TBU22723.1"/>
    <property type="molecule type" value="Genomic_DNA"/>
</dbReference>
<evidence type="ECO:0000256" key="1">
    <source>
        <dbReference type="SAM" id="MobiDB-lite"/>
    </source>
</evidence>
<feature type="transmembrane region" description="Helical" evidence="2">
    <location>
        <begin position="110"/>
        <end position="132"/>
    </location>
</feature>
<evidence type="ECO:0000256" key="2">
    <source>
        <dbReference type="SAM" id="Phobius"/>
    </source>
</evidence>
<gene>
    <name evidence="4" type="ORF">BD311DRAFT_769855</name>
</gene>
<name>A0A4V2JYW9_9APHY</name>
<feature type="domain" description="DUF6535" evidence="3">
    <location>
        <begin position="89"/>
        <end position="270"/>
    </location>
</feature>
<keyword evidence="2" id="KW-0472">Membrane</keyword>
<keyword evidence="2" id="KW-1133">Transmembrane helix</keyword>
<dbReference type="OrthoDB" id="2753780at2759"/>
<accession>A0A4V2JYW9</accession>
<feature type="transmembrane region" description="Helical" evidence="2">
    <location>
        <begin position="275"/>
        <end position="292"/>
    </location>
</feature>
<keyword evidence="2" id="KW-0812">Transmembrane</keyword>
<feature type="transmembrane region" description="Helical" evidence="2">
    <location>
        <begin position="242"/>
        <end position="269"/>
    </location>
</feature>
<evidence type="ECO:0000313" key="4">
    <source>
        <dbReference type="EMBL" id="TBU22723.1"/>
    </source>
</evidence>
<sequence length="704" mass="78282">MTSPGTERSQIGLGGASESTPGQRQEPSTSNEASSSGLDSSQQDTNNGPNIQVSSAPLPWKLPNIEDLRKEFAETYTQAEKDKALTETAKVVKTYSDEMVKRWNEEIDNLLVYAGLFSSILTAFNVQSYLLLQPATPDPTLAVLQQISLQLNSFSVNPPGTLVNSTHPVTAFGAVQASPVESWAVWLNSLWFSALICSLSSASVGILVKQWLHEYQAGISGDSVEFARLRQYRLNHLEKWHVAEIVAVLPVLLQISLFLFFAGLLILLWHYHSTVAIVASVLIGVVTSFVVATTVMPTIWTDCCYLSPPTYAMFLIVQNVKPTMFRVFAFATALFRLLCRGLAKLALLPHPTRSWLKDRGVLIDKAALESKTRTSISLRGREQTAVHESSSQLDVDMVLHAYATTMDVRQISGTAVEVFLAEKPSDAIDGFYSAFGAINQQHFGAEVGLTRTVDAWTGALIHVSRRETINTLTKLLWEKSYSYRGSLTVEHYQRLLLALAATVANPESAPDAHRRSLMLLDELFTSNRAALELMPWRAVRHVTAVAETRLGQLLHPSDGEPAQEHAVFLWLRILVKCWFAPVSSWTRSQEETKAMMSCIFGMDLLQKGSISKIAGTLWWWKFAEGMLDSLDIILTYLGESEDARRGAPGDFLEAVGELVEFVEGGDSRYFWRFEVVQEALKKLKRSFERCKSLGLGVRAEEERI</sequence>
<dbReference type="InterPro" id="IPR045338">
    <property type="entry name" value="DUF6535"/>
</dbReference>
<organism evidence="4">
    <name type="scientific">Dichomitus squalens</name>
    <dbReference type="NCBI Taxonomy" id="114155"/>
    <lineage>
        <taxon>Eukaryota</taxon>
        <taxon>Fungi</taxon>
        <taxon>Dikarya</taxon>
        <taxon>Basidiomycota</taxon>
        <taxon>Agaricomycotina</taxon>
        <taxon>Agaricomycetes</taxon>
        <taxon>Polyporales</taxon>
        <taxon>Polyporaceae</taxon>
        <taxon>Dichomitus</taxon>
    </lineage>
</organism>
<reference evidence="4" key="1">
    <citation type="submission" date="2019-01" db="EMBL/GenBank/DDBJ databases">
        <title>Draft genome sequences of three monokaryotic isolates of the white-rot basidiomycete fungus Dichomitus squalens.</title>
        <authorList>
            <consortium name="DOE Joint Genome Institute"/>
            <person name="Lopez S.C."/>
            <person name="Andreopoulos B."/>
            <person name="Pangilinan J."/>
            <person name="Lipzen A."/>
            <person name="Riley R."/>
            <person name="Ahrendt S."/>
            <person name="Ng V."/>
            <person name="Barry K."/>
            <person name="Daum C."/>
            <person name="Grigoriev I.V."/>
            <person name="Hilden K.S."/>
            <person name="Makela M.R."/>
            <person name="de Vries R.P."/>
        </authorList>
    </citation>
    <scope>NUCLEOTIDE SEQUENCE [LARGE SCALE GENOMIC DNA]</scope>
    <source>
        <strain evidence="4">OM18370.1</strain>
    </source>
</reference>
<proteinExistence type="predicted"/>
<dbReference type="AlphaFoldDB" id="A0A4V2JYW9"/>
<dbReference type="Proteomes" id="UP000292957">
    <property type="component" value="Unassembled WGS sequence"/>
</dbReference>
<protein>
    <recommendedName>
        <fullName evidence="3">DUF6535 domain-containing protein</fullName>
    </recommendedName>
</protein>
<feature type="region of interest" description="Disordered" evidence="1">
    <location>
        <begin position="1"/>
        <end position="57"/>
    </location>
</feature>
<evidence type="ECO:0000259" key="3">
    <source>
        <dbReference type="Pfam" id="PF20153"/>
    </source>
</evidence>